<dbReference type="Proteomes" id="UP000653644">
    <property type="component" value="Unassembled WGS sequence"/>
</dbReference>
<accession>A0ABQ3DEM4</accession>
<sequence>MPPARAVRPVGIDDHVSDVADVAGRSGPGAAVRDQPAAHAGRHGGVQHVSGVEPGAGPVFANGDVVCRGHGATAGRALPDDVGVDHLTLLRYLCEARNGGPLHVLDDRSTRSVPNVG</sequence>
<comment type="caution">
    <text evidence="2">The sequence shown here is derived from an EMBL/GenBank/DDBJ whole genome shotgun (WGS) entry which is preliminary data.</text>
</comment>
<protein>
    <submittedName>
        <fullName evidence="2">Uncharacterized protein</fullName>
    </submittedName>
</protein>
<dbReference type="EMBL" id="BMVN01000111">
    <property type="protein sequence ID" value="GHA76369.1"/>
    <property type="molecule type" value="Genomic_DNA"/>
</dbReference>
<proteinExistence type="predicted"/>
<evidence type="ECO:0000313" key="2">
    <source>
        <dbReference type="EMBL" id="GHA76369.1"/>
    </source>
</evidence>
<evidence type="ECO:0000256" key="1">
    <source>
        <dbReference type="SAM" id="MobiDB-lite"/>
    </source>
</evidence>
<gene>
    <name evidence="2" type="ORF">GCM10010345_92970</name>
</gene>
<feature type="region of interest" description="Disordered" evidence="1">
    <location>
        <begin position="1"/>
        <end position="55"/>
    </location>
</feature>
<name>A0ABQ3DEM4_9ACTN</name>
<organism evidence="2 3">
    <name type="scientific">Streptomyces canarius</name>
    <dbReference type="NCBI Taxonomy" id="285453"/>
    <lineage>
        <taxon>Bacteria</taxon>
        <taxon>Bacillati</taxon>
        <taxon>Actinomycetota</taxon>
        <taxon>Actinomycetes</taxon>
        <taxon>Kitasatosporales</taxon>
        <taxon>Streptomycetaceae</taxon>
        <taxon>Streptomyces</taxon>
    </lineage>
</organism>
<evidence type="ECO:0000313" key="3">
    <source>
        <dbReference type="Proteomes" id="UP000653644"/>
    </source>
</evidence>
<reference evidence="3" key="1">
    <citation type="journal article" date="2019" name="Int. J. Syst. Evol. Microbiol.">
        <title>The Global Catalogue of Microorganisms (GCM) 10K type strain sequencing project: providing services to taxonomists for standard genome sequencing and annotation.</title>
        <authorList>
            <consortium name="The Broad Institute Genomics Platform"/>
            <consortium name="The Broad Institute Genome Sequencing Center for Infectious Disease"/>
            <person name="Wu L."/>
            <person name="Ma J."/>
        </authorList>
    </citation>
    <scope>NUCLEOTIDE SEQUENCE [LARGE SCALE GENOMIC DNA]</scope>
    <source>
        <strain evidence="3">JCM 4733</strain>
    </source>
</reference>
<keyword evidence="3" id="KW-1185">Reference proteome</keyword>